<evidence type="ECO:0000256" key="1">
    <source>
        <dbReference type="SAM" id="MobiDB-lite"/>
    </source>
</evidence>
<name>A0A2N5VX93_9BASI</name>
<comment type="caution">
    <text evidence="2">The sequence shown here is derived from an EMBL/GenBank/DDBJ whole genome shotgun (WGS) entry which is preliminary data.</text>
</comment>
<dbReference type="AlphaFoldDB" id="A0A2N5VX93"/>
<organism evidence="2 3">
    <name type="scientific">Puccinia coronata f. sp. avenae</name>
    <dbReference type="NCBI Taxonomy" id="200324"/>
    <lineage>
        <taxon>Eukaryota</taxon>
        <taxon>Fungi</taxon>
        <taxon>Dikarya</taxon>
        <taxon>Basidiomycota</taxon>
        <taxon>Pucciniomycotina</taxon>
        <taxon>Pucciniomycetes</taxon>
        <taxon>Pucciniales</taxon>
        <taxon>Pucciniaceae</taxon>
        <taxon>Puccinia</taxon>
    </lineage>
</organism>
<protein>
    <submittedName>
        <fullName evidence="2">Uncharacterized protein</fullName>
    </submittedName>
</protein>
<feature type="region of interest" description="Disordered" evidence="1">
    <location>
        <begin position="1"/>
        <end position="43"/>
    </location>
</feature>
<evidence type="ECO:0000313" key="2">
    <source>
        <dbReference type="EMBL" id="PLW54600.1"/>
    </source>
</evidence>
<proteinExistence type="predicted"/>
<evidence type="ECO:0000313" key="3">
    <source>
        <dbReference type="Proteomes" id="UP000235388"/>
    </source>
</evidence>
<feature type="region of interest" description="Disordered" evidence="1">
    <location>
        <begin position="268"/>
        <end position="292"/>
    </location>
</feature>
<dbReference type="EMBL" id="PGCJ01000043">
    <property type="protein sequence ID" value="PLW54600.1"/>
    <property type="molecule type" value="Genomic_DNA"/>
</dbReference>
<keyword evidence="3" id="KW-1185">Reference proteome</keyword>
<feature type="compositionally biased region" description="Low complexity" evidence="1">
    <location>
        <begin position="26"/>
        <end position="43"/>
    </location>
</feature>
<gene>
    <name evidence="2" type="ORF">PCANC_05325</name>
</gene>
<accession>A0A2N5VX93</accession>
<reference evidence="2 3" key="1">
    <citation type="submission" date="2017-11" db="EMBL/GenBank/DDBJ databases">
        <title>De novo assembly and phasing of dikaryotic genomes from two isolates of Puccinia coronata f. sp. avenae, the causal agent of oat crown rust.</title>
        <authorList>
            <person name="Miller M.E."/>
            <person name="Zhang Y."/>
            <person name="Omidvar V."/>
            <person name="Sperschneider J."/>
            <person name="Schwessinger B."/>
            <person name="Raley C."/>
            <person name="Palmer J.M."/>
            <person name="Garnica D."/>
            <person name="Upadhyaya N."/>
            <person name="Rathjen J."/>
            <person name="Taylor J.M."/>
            <person name="Park R.F."/>
            <person name="Dodds P.N."/>
            <person name="Hirsch C.D."/>
            <person name="Kianian S.F."/>
            <person name="Figueroa M."/>
        </authorList>
    </citation>
    <scope>NUCLEOTIDE SEQUENCE [LARGE SCALE GENOMIC DNA]</scope>
    <source>
        <strain evidence="2">12NC29</strain>
    </source>
</reference>
<feature type="compositionally biased region" description="Basic and acidic residues" evidence="1">
    <location>
        <begin position="274"/>
        <end position="288"/>
    </location>
</feature>
<dbReference type="Proteomes" id="UP000235388">
    <property type="component" value="Unassembled WGS sequence"/>
</dbReference>
<sequence length="325" mass="37221">MKKRIGFRTATTHSYPPLIRTPHTPPASHTTHPQLTTPTTHTHAISTPTTLTIYLTSTEKKNTHPNNHNSVYRAKETTYILITSSRSSKDYPGNKLFLHPKEKEDYIRNLRPTPHDLLTYNQQLQRALEHIQKYKEEELDYQIAFNALLRDHRATCRQWKIERMAANNNNTNTTIAGTNNTTIVPNYLNGQVPILKTPFVTTKNSTNHDTEINDLEDLIDYEDPKSPGYLPHQQEQNDGMARSQTLTKRVKALKVLRIQPINHETSASMEIDEDPKSLADTRSHRIPTEDNLEIITEKKKDSSVEPLSEKEKIATLVQAHVALRD</sequence>